<dbReference type="Pfam" id="PF03781">
    <property type="entry name" value="FGE-sulfatase"/>
    <property type="match status" value="1"/>
</dbReference>
<dbReference type="InterPro" id="IPR005532">
    <property type="entry name" value="SUMF_dom"/>
</dbReference>
<sequence>MGTGGETYPSIMCRIPQFTSLSVLTGAPDAPHPMFVVDDIPYPELMFSKYQNVVVNGRAYSLPAQDPRVYITFDEAKTACETKGRGWHLATNAEYAGIALWCKQNGFMPRGNNYYGGDYTARHEQGSVCYTYNDGGTIRKGRTLTGSGPVSWNHDGSPAGICDLNGNVWERAGGGRLKNGEIQVIPHNNAAKHIDQSDTSVQWKAILPDGSFVAPGTANTLKYDSVSAGTVGQVGAIQLNTVISNSNAPASGDDGYIYNTFETLTAKSGVNVPIILKMLGLFPVDASHGGDGLWVRNYGERLPLRGGSWNNGSGAGVFALSVHVSRAHSSHYVGFRAAFVNL</sequence>
<organism evidence="2">
    <name type="scientific">bioreactor metagenome</name>
    <dbReference type="NCBI Taxonomy" id="1076179"/>
    <lineage>
        <taxon>unclassified sequences</taxon>
        <taxon>metagenomes</taxon>
        <taxon>ecological metagenomes</taxon>
    </lineage>
</organism>
<gene>
    <name evidence="2" type="ORF">SDC9_75682</name>
</gene>
<dbReference type="AlphaFoldDB" id="A0A644YKH5"/>
<dbReference type="EMBL" id="VSSQ01005435">
    <property type="protein sequence ID" value="MPM29142.1"/>
    <property type="molecule type" value="Genomic_DNA"/>
</dbReference>
<dbReference type="InterPro" id="IPR016187">
    <property type="entry name" value="CTDL_fold"/>
</dbReference>
<reference evidence="2" key="1">
    <citation type="submission" date="2019-08" db="EMBL/GenBank/DDBJ databases">
        <authorList>
            <person name="Kucharzyk K."/>
            <person name="Murdoch R.W."/>
            <person name="Higgins S."/>
            <person name="Loffler F."/>
        </authorList>
    </citation>
    <scope>NUCLEOTIDE SEQUENCE</scope>
</reference>
<name>A0A644YKH5_9ZZZZ</name>
<evidence type="ECO:0000313" key="2">
    <source>
        <dbReference type="EMBL" id="MPM29142.1"/>
    </source>
</evidence>
<dbReference type="SUPFAM" id="SSF56436">
    <property type="entry name" value="C-type lectin-like"/>
    <property type="match status" value="1"/>
</dbReference>
<dbReference type="InterPro" id="IPR042095">
    <property type="entry name" value="SUMF_sf"/>
</dbReference>
<proteinExistence type="predicted"/>
<dbReference type="Gene3D" id="3.90.1580.10">
    <property type="entry name" value="paralog of FGE (formylglycine-generating enzyme)"/>
    <property type="match status" value="2"/>
</dbReference>
<feature type="domain" description="Sulfatase-modifying factor enzyme-like" evidence="1">
    <location>
        <begin position="60"/>
        <end position="170"/>
    </location>
</feature>
<accession>A0A644YKH5</accession>
<evidence type="ECO:0000259" key="1">
    <source>
        <dbReference type="Pfam" id="PF03781"/>
    </source>
</evidence>
<protein>
    <recommendedName>
        <fullName evidence="1">Sulfatase-modifying factor enzyme-like domain-containing protein</fullName>
    </recommendedName>
</protein>
<comment type="caution">
    <text evidence="2">The sequence shown here is derived from an EMBL/GenBank/DDBJ whole genome shotgun (WGS) entry which is preliminary data.</text>
</comment>